<feature type="transmembrane region" description="Helical" evidence="2">
    <location>
        <begin position="42"/>
        <end position="62"/>
    </location>
</feature>
<evidence type="ECO:0000313" key="3">
    <source>
        <dbReference type="EMBL" id="GHO91320.1"/>
    </source>
</evidence>
<dbReference type="AlphaFoldDB" id="A0A8J3IID1"/>
<comment type="caution">
    <text evidence="3">The sequence shown here is derived from an EMBL/GenBank/DDBJ whole genome shotgun (WGS) entry which is preliminary data.</text>
</comment>
<dbReference type="Proteomes" id="UP000597444">
    <property type="component" value="Unassembled WGS sequence"/>
</dbReference>
<dbReference type="RefSeq" id="WP_220202220.1">
    <property type="nucleotide sequence ID" value="NZ_BNJK01000001.1"/>
</dbReference>
<feature type="region of interest" description="Disordered" evidence="1">
    <location>
        <begin position="1"/>
        <end position="28"/>
    </location>
</feature>
<reference evidence="3" key="1">
    <citation type="submission" date="2020-10" db="EMBL/GenBank/DDBJ databases">
        <title>Taxonomic study of unclassified bacteria belonging to the class Ktedonobacteria.</title>
        <authorList>
            <person name="Yabe S."/>
            <person name="Wang C.M."/>
            <person name="Zheng Y."/>
            <person name="Sakai Y."/>
            <person name="Cavaletti L."/>
            <person name="Monciardini P."/>
            <person name="Donadio S."/>
        </authorList>
    </citation>
    <scope>NUCLEOTIDE SEQUENCE</scope>
    <source>
        <strain evidence="3">ID150040</strain>
    </source>
</reference>
<name>A0A8J3IID1_9CHLR</name>
<keyword evidence="2" id="KW-0812">Transmembrane</keyword>
<sequence>MSKPVTSSTSAKQTKQDRRRDRREEQRRREEERLRAAKRNRVVLGVSILVVVLVVAASVYLFSKAPDNSPATTTAQSSNPAYPQVDNIVCEANEQVAYHVHAHLSLYIDGQQMPVPQNIGIASDQSCLYWLHTHDTSGVIHVEAPGQQAFTLGTFFKEWSQVFPQQQYPVQLSNTDGWKVYVNGKPYTGDFHKIELSAHTLITMAYQSPNVVPDTVYNWGDL</sequence>
<gene>
    <name evidence="3" type="ORF">KSF_013680</name>
</gene>
<feature type="compositionally biased region" description="Polar residues" evidence="1">
    <location>
        <begin position="1"/>
        <end position="13"/>
    </location>
</feature>
<dbReference type="EMBL" id="BNJK01000001">
    <property type="protein sequence ID" value="GHO91320.1"/>
    <property type="molecule type" value="Genomic_DNA"/>
</dbReference>
<evidence type="ECO:0000256" key="1">
    <source>
        <dbReference type="SAM" id="MobiDB-lite"/>
    </source>
</evidence>
<accession>A0A8J3IID1</accession>
<evidence type="ECO:0000313" key="4">
    <source>
        <dbReference type="Proteomes" id="UP000597444"/>
    </source>
</evidence>
<feature type="compositionally biased region" description="Basic and acidic residues" evidence="1">
    <location>
        <begin position="14"/>
        <end position="28"/>
    </location>
</feature>
<protein>
    <submittedName>
        <fullName evidence="3">Uncharacterized protein</fullName>
    </submittedName>
</protein>
<keyword evidence="4" id="KW-1185">Reference proteome</keyword>
<organism evidence="3 4">
    <name type="scientific">Reticulibacter mediterranei</name>
    <dbReference type="NCBI Taxonomy" id="2778369"/>
    <lineage>
        <taxon>Bacteria</taxon>
        <taxon>Bacillati</taxon>
        <taxon>Chloroflexota</taxon>
        <taxon>Ktedonobacteria</taxon>
        <taxon>Ktedonobacterales</taxon>
        <taxon>Reticulibacteraceae</taxon>
        <taxon>Reticulibacter</taxon>
    </lineage>
</organism>
<keyword evidence="2" id="KW-0472">Membrane</keyword>
<proteinExistence type="predicted"/>
<evidence type="ECO:0000256" key="2">
    <source>
        <dbReference type="SAM" id="Phobius"/>
    </source>
</evidence>
<keyword evidence="2" id="KW-1133">Transmembrane helix</keyword>